<feature type="transmembrane region" description="Helical" evidence="11">
    <location>
        <begin position="41"/>
        <end position="63"/>
    </location>
</feature>
<dbReference type="PIRSF" id="PIRSF006648">
    <property type="entry name" value="DrrB"/>
    <property type="match status" value="1"/>
</dbReference>
<feature type="transmembrane region" description="Helical" evidence="11">
    <location>
        <begin position="153"/>
        <end position="181"/>
    </location>
</feature>
<evidence type="ECO:0000256" key="8">
    <source>
        <dbReference type="ARBA" id="ARBA00022989"/>
    </source>
</evidence>
<keyword evidence="3 11" id="KW-0813">Transport</keyword>
<dbReference type="InterPro" id="IPR000412">
    <property type="entry name" value="ABC_2_transport"/>
</dbReference>
<comment type="subcellular location">
    <subcellularLocation>
        <location evidence="11">Cell inner membrane</location>
        <topology evidence="11">Multi-pass membrane protein</topology>
    </subcellularLocation>
    <subcellularLocation>
        <location evidence="1">Cell membrane</location>
        <topology evidence="1">Multi-pass membrane protein</topology>
    </subcellularLocation>
</comment>
<feature type="transmembrane region" description="Helical" evidence="11">
    <location>
        <begin position="187"/>
        <end position="208"/>
    </location>
</feature>
<evidence type="ECO:0000313" key="13">
    <source>
        <dbReference type="EMBL" id="MBB4012238.1"/>
    </source>
</evidence>
<dbReference type="InterPro" id="IPR013525">
    <property type="entry name" value="ABC2_TM"/>
</dbReference>
<gene>
    <name evidence="13" type="ORF">GGR36_001546</name>
</gene>
<reference evidence="13 14" key="1">
    <citation type="submission" date="2020-08" db="EMBL/GenBank/DDBJ databases">
        <title>Genomic Encyclopedia of Type Strains, Phase IV (KMG-IV): sequencing the most valuable type-strain genomes for metagenomic binning, comparative biology and taxonomic classification.</title>
        <authorList>
            <person name="Goeker M."/>
        </authorList>
    </citation>
    <scope>NUCLEOTIDE SEQUENCE [LARGE SCALE GENOMIC DNA]</scope>
    <source>
        <strain evidence="13 14">DSM 106739</strain>
    </source>
</reference>
<dbReference type="GO" id="GO:0043190">
    <property type="term" value="C:ATP-binding cassette (ABC) transporter complex"/>
    <property type="evidence" value="ECO:0007669"/>
    <property type="project" value="InterPro"/>
</dbReference>
<evidence type="ECO:0000256" key="1">
    <source>
        <dbReference type="ARBA" id="ARBA00004651"/>
    </source>
</evidence>
<evidence type="ECO:0000256" key="6">
    <source>
        <dbReference type="ARBA" id="ARBA00022692"/>
    </source>
</evidence>
<evidence type="ECO:0000313" key="14">
    <source>
        <dbReference type="Proteomes" id="UP000561045"/>
    </source>
</evidence>
<feature type="transmembrane region" description="Helical" evidence="11">
    <location>
        <begin position="75"/>
        <end position="98"/>
    </location>
</feature>
<dbReference type="InterPro" id="IPR047817">
    <property type="entry name" value="ABC2_TM_bact-type"/>
</dbReference>
<keyword evidence="7" id="KW-0972">Capsule biogenesis/degradation</keyword>
<evidence type="ECO:0000256" key="4">
    <source>
        <dbReference type="ARBA" id="ARBA00022475"/>
    </source>
</evidence>
<feature type="transmembrane region" description="Helical" evidence="11">
    <location>
        <begin position="118"/>
        <end position="141"/>
    </location>
</feature>
<dbReference type="Proteomes" id="UP000561045">
    <property type="component" value="Unassembled WGS sequence"/>
</dbReference>
<dbReference type="GO" id="GO:0015920">
    <property type="term" value="P:lipopolysaccharide transport"/>
    <property type="evidence" value="ECO:0007669"/>
    <property type="project" value="TreeGrafter"/>
</dbReference>
<evidence type="ECO:0000256" key="3">
    <source>
        <dbReference type="ARBA" id="ARBA00022448"/>
    </source>
</evidence>
<dbReference type="PANTHER" id="PTHR30413">
    <property type="entry name" value="INNER MEMBRANE TRANSPORT PERMEASE"/>
    <property type="match status" value="1"/>
</dbReference>
<evidence type="ECO:0000256" key="7">
    <source>
        <dbReference type="ARBA" id="ARBA00022903"/>
    </source>
</evidence>
<protein>
    <recommendedName>
        <fullName evidence="11">Transport permease protein</fullName>
    </recommendedName>
</protein>
<keyword evidence="6 11" id="KW-0812">Transmembrane</keyword>
<dbReference type="GO" id="GO:0140359">
    <property type="term" value="F:ABC-type transporter activity"/>
    <property type="evidence" value="ECO:0007669"/>
    <property type="project" value="InterPro"/>
</dbReference>
<dbReference type="RefSeq" id="WP_183633958.1">
    <property type="nucleotide sequence ID" value="NZ_BAABLE010000011.1"/>
</dbReference>
<keyword evidence="9" id="KW-0625">Polysaccharide transport</keyword>
<dbReference type="PANTHER" id="PTHR30413:SF10">
    <property type="entry name" value="CAPSULE POLYSACCHARIDE EXPORT INNER-MEMBRANE PROTEIN CTRC"/>
    <property type="match status" value="1"/>
</dbReference>
<evidence type="ECO:0000256" key="2">
    <source>
        <dbReference type="ARBA" id="ARBA00007783"/>
    </source>
</evidence>
<evidence type="ECO:0000256" key="10">
    <source>
        <dbReference type="ARBA" id="ARBA00023136"/>
    </source>
</evidence>
<feature type="domain" description="ABC transmembrane type-2" evidence="12">
    <location>
        <begin position="39"/>
        <end position="264"/>
    </location>
</feature>
<evidence type="ECO:0000256" key="11">
    <source>
        <dbReference type="RuleBase" id="RU361157"/>
    </source>
</evidence>
<evidence type="ECO:0000256" key="5">
    <source>
        <dbReference type="ARBA" id="ARBA00022597"/>
    </source>
</evidence>
<name>A0A840BKZ2_9RHOO</name>
<keyword evidence="8 11" id="KW-1133">Transmembrane helix</keyword>
<keyword evidence="10 11" id="KW-0472">Membrane</keyword>
<dbReference type="PRINTS" id="PR00164">
    <property type="entry name" value="ABC2TRNSPORT"/>
</dbReference>
<keyword evidence="14" id="KW-1185">Reference proteome</keyword>
<keyword evidence="5" id="KW-0762">Sugar transport</keyword>
<proteinExistence type="inferred from homology"/>
<accession>A0A840BKZ2</accession>
<dbReference type="AlphaFoldDB" id="A0A840BKZ2"/>
<evidence type="ECO:0000256" key="9">
    <source>
        <dbReference type="ARBA" id="ARBA00023047"/>
    </source>
</evidence>
<dbReference type="EMBL" id="JACIET010000001">
    <property type="protein sequence ID" value="MBB4012238.1"/>
    <property type="molecule type" value="Genomic_DNA"/>
</dbReference>
<sequence length="272" mass="30334">MQTFSASPVEMVLGLMRHRALIRTLIWREVMGRYRGSVFGLLWSFVHPVLMLGVYTFVFSVVFKARWTQATGSRAEFAMVLFAGLLVFNLFAECVNRAPGLILENANYVKRVVFPLEILPWVSVGVAVFHCLVGTLVWLVFHLALIGSPHPTLLLFPLALLPMILLTTGCALFLSALGVYLRDVGQFIGVLTTTLMFLSPIFYPVSALPQEFQPLFMLNPLTVSVEQLREVMYFGAVPDAARYLAHLGISCLVLAGGFAWFQRTRKGFADVL</sequence>
<keyword evidence="4 11" id="KW-1003">Cell membrane</keyword>
<comment type="caution">
    <text evidence="13">The sequence shown here is derived from an EMBL/GenBank/DDBJ whole genome shotgun (WGS) entry which is preliminary data.</text>
</comment>
<dbReference type="Pfam" id="PF01061">
    <property type="entry name" value="ABC2_membrane"/>
    <property type="match status" value="1"/>
</dbReference>
<dbReference type="GO" id="GO:0015774">
    <property type="term" value="P:polysaccharide transport"/>
    <property type="evidence" value="ECO:0007669"/>
    <property type="project" value="UniProtKB-KW"/>
</dbReference>
<organism evidence="13 14">
    <name type="scientific">Niveibacterium umoris</name>
    <dbReference type="NCBI Taxonomy" id="1193620"/>
    <lineage>
        <taxon>Bacteria</taxon>
        <taxon>Pseudomonadati</taxon>
        <taxon>Pseudomonadota</taxon>
        <taxon>Betaproteobacteria</taxon>
        <taxon>Rhodocyclales</taxon>
        <taxon>Rhodocyclaceae</taxon>
        <taxon>Niveibacterium</taxon>
    </lineage>
</organism>
<evidence type="ECO:0000259" key="12">
    <source>
        <dbReference type="PROSITE" id="PS51012"/>
    </source>
</evidence>
<dbReference type="PROSITE" id="PS51012">
    <property type="entry name" value="ABC_TM2"/>
    <property type="match status" value="1"/>
</dbReference>
<feature type="transmembrane region" description="Helical" evidence="11">
    <location>
        <begin position="243"/>
        <end position="262"/>
    </location>
</feature>
<comment type="similarity">
    <text evidence="2 11">Belongs to the ABC-2 integral membrane protein family.</text>
</comment>